<comment type="caution">
    <text evidence="3">The sequence shown here is derived from an EMBL/GenBank/DDBJ whole genome shotgun (WGS) entry which is preliminary data.</text>
</comment>
<reference evidence="3 4" key="1">
    <citation type="submission" date="2023-08" db="EMBL/GenBank/DDBJ databases">
        <authorList>
            <person name="Girao M."/>
            <person name="Carvalho M.F."/>
        </authorList>
    </citation>
    <scope>NUCLEOTIDE SEQUENCE [LARGE SCALE GENOMIC DNA]</scope>
    <source>
        <strain evidence="3 4">CT-R113</strain>
    </source>
</reference>
<sequence>MARPSQPEQGPWHKSKRSNGSQNCVEVSEGAYVLVRDTQNRERGHVEFSRKAWTQALRAMK</sequence>
<feature type="domain" description="DUF397" evidence="2">
    <location>
        <begin position="12"/>
        <end position="61"/>
    </location>
</feature>
<evidence type="ECO:0000313" key="4">
    <source>
        <dbReference type="Proteomes" id="UP001356095"/>
    </source>
</evidence>
<dbReference type="Proteomes" id="UP001356095">
    <property type="component" value="Unassembled WGS sequence"/>
</dbReference>
<dbReference type="InterPro" id="IPR007278">
    <property type="entry name" value="DUF397"/>
</dbReference>
<evidence type="ECO:0000259" key="2">
    <source>
        <dbReference type="Pfam" id="PF04149"/>
    </source>
</evidence>
<proteinExistence type="predicted"/>
<organism evidence="3 4">
    <name type="scientific">Nocardiopsis codii</name>
    <dbReference type="NCBI Taxonomy" id="3065942"/>
    <lineage>
        <taxon>Bacteria</taxon>
        <taxon>Bacillati</taxon>
        <taxon>Actinomycetota</taxon>
        <taxon>Actinomycetes</taxon>
        <taxon>Streptosporangiales</taxon>
        <taxon>Nocardiopsidaceae</taxon>
        <taxon>Nocardiopsis</taxon>
    </lineage>
</organism>
<evidence type="ECO:0000256" key="1">
    <source>
        <dbReference type="SAM" id="MobiDB-lite"/>
    </source>
</evidence>
<name>A0ABU7K539_9ACTN</name>
<dbReference type="EMBL" id="JAUZMY010000007">
    <property type="protein sequence ID" value="MEE2037363.1"/>
    <property type="molecule type" value="Genomic_DNA"/>
</dbReference>
<dbReference type="Pfam" id="PF04149">
    <property type="entry name" value="DUF397"/>
    <property type="match status" value="1"/>
</dbReference>
<protein>
    <submittedName>
        <fullName evidence="3">DUF397 domain-containing protein</fullName>
    </submittedName>
</protein>
<feature type="region of interest" description="Disordered" evidence="1">
    <location>
        <begin position="1"/>
        <end position="25"/>
    </location>
</feature>
<evidence type="ECO:0000313" key="3">
    <source>
        <dbReference type="EMBL" id="MEE2037363.1"/>
    </source>
</evidence>
<gene>
    <name evidence="3" type="ORF">Q8791_09040</name>
</gene>
<keyword evidence="4" id="KW-1185">Reference proteome</keyword>
<accession>A0ABU7K539</accession>
<dbReference type="RefSeq" id="WP_330091162.1">
    <property type="nucleotide sequence ID" value="NZ_JAUZMY010000007.1"/>
</dbReference>